<evidence type="ECO:0000256" key="1">
    <source>
        <dbReference type="SAM" id="MobiDB-lite"/>
    </source>
</evidence>
<feature type="compositionally biased region" description="Low complexity" evidence="1">
    <location>
        <begin position="733"/>
        <end position="747"/>
    </location>
</feature>
<accession>A0ABZ1CXA5</accession>
<evidence type="ECO:0000313" key="3">
    <source>
        <dbReference type="EMBL" id="WRT65331.1"/>
    </source>
</evidence>
<feature type="region of interest" description="Disordered" evidence="1">
    <location>
        <begin position="733"/>
        <end position="762"/>
    </location>
</feature>
<keyword evidence="2" id="KW-0812">Transmembrane</keyword>
<feature type="region of interest" description="Disordered" evidence="1">
    <location>
        <begin position="658"/>
        <end position="677"/>
    </location>
</feature>
<keyword evidence="2" id="KW-1133">Transmembrane helix</keyword>
<feature type="region of interest" description="Disordered" evidence="1">
    <location>
        <begin position="443"/>
        <end position="471"/>
    </location>
</feature>
<feature type="region of interest" description="Disordered" evidence="1">
    <location>
        <begin position="778"/>
        <end position="826"/>
    </location>
</feature>
<keyword evidence="4" id="KW-1185">Reference proteome</keyword>
<feature type="compositionally biased region" description="Polar residues" evidence="1">
    <location>
        <begin position="615"/>
        <end position="635"/>
    </location>
</feature>
<feature type="region of interest" description="Disordered" evidence="1">
    <location>
        <begin position="159"/>
        <end position="219"/>
    </location>
</feature>
<evidence type="ECO:0000313" key="4">
    <source>
        <dbReference type="Proteomes" id="UP001329825"/>
    </source>
</evidence>
<dbReference type="EMBL" id="CP141883">
    <property type="protein sequence ID" value="WRT65331.1"/>
    <property type="molecule type" value="Genomic_DNA"/>
</dbReference>
<feature type="compositionally biased region" description="Low complexity" evidence="1">
    <location>
        <begin position="176"/>
        <end position="210"/>
    </location>
</feature>
<dbReference type="GeneID" id="87954405"/>
<feature type="compositionally biased region" description="Basic and acidic residues" evidence="1">
    <location>
        <begin position="286"/>
        <end position="305"/>
    </location>
</feature>
<feature type="region of interest" description="Disordered" evidence="1">
    <location>
        <begin position="112"/>
        <end position="141"/>
    </location>
</feature>
<feature type="compositionally biased region" description="Polar residues" evidence="1">
    <location>
        <begin position="444"/>
        <end position="463"/>
    </location>
</feature>
<feature type="compositionally biased region" description="Low complexity" evidence="1">
    <location>
        <begin position="811"/>
        <end position="826"/>
    </location>
</feature>
<feature type="compositionally biased region" description="Polar residues" evidence="1">
    <location>
        <begin position="120"/>
        <end position="133"/>
    </location>
</feature>
<feature type="region of interest" description="Disordered" evidence="1">
    <location>
        <begin position="281"/>
        <end position="326"/>
    </location>
</feature>
<dbReference type="RefSeq" id="XP_062790071.1">
    <property type="nucleotide sequence ID" value="XM_062934020.1"/>
</dbReference>
<organism evidence="3 4">
    <name type="scientific">Kwoniella shivajii</name>
    <dbReference type="NCBI Taxonomy" id="564305"/>
    <lineage>
        <taxon>Eukaryota</taxon>
        <taxon>Fungi</taxon>
        <taxon>Dikarya</taxon>
        <taxon>Basidiomycota</taxon>
        <taxon>Agaricomycotina</taxon>
        <taxon>Tremellomycetes</taxon>
        <taxon>Tremellales</taxon>
        <taxon>Cryptococcaceae</taxon>
        <taxon>Kwoniella</taxon>
    </lineage>
</organism>
<reference evidence="3 4" key="1">
    <citation type="submission" date="2024-01" db="EMBL/GenBank/DDBJ databases">
        <title>Comparative genomics of Cryptococcus and Kwoniella reveals pathogenesis evolution and contrasting modes of karyotype evolution via chromosome fusion or intercentromeric recombination.</title>
        <authorList>
            <person name="Coelho M.A."/>
            <person name="David-Palma M."/>
            <person name="Shea T."/>
            <person name="Bowers K."/>
            <person name="McGinley-Smith S."/>
            <person name="Mohammad A.W."/>
            <person name="Gnirke A."/>
            <person name="Yurkov A.M."/>
            <person name="Nowrousian M."/>
            <person name="Sun S."/>
            <person name="Cuomo C.A."/>
            <person name="Heitman J."/>
        </authorList>
    </citation>
    <scope>NUCLEOTIDE SEQUENCE [LARGE SCALE GENOMIC DNA]</scope>
    <source>
        <strain evidence="3">CBS 11374</strain>
    </source>
</reference>
<feature type="transmembrane region" description="Helical" evidence="2">
    <location>
        <begin position="229"/>
        <end position="254"/>
    </location>
</feature>
<feature type="compositionally biased region" description="Low complexity" evidence="1">
    <location>
        <begin position="361"/>
        <end position="375"/>
    </location>
</feature>
<gene>
    <name evidence="3" type="ORF">IL334_002274</name>
</gene>
<sequence>MFLRVIGCRLYSLFSYTLRQCTSNKAIPSLRLNGGTGAEGKSDKVYDKRGGTVPNGQVLADWQTYLSYVTVINEVPYTVTTIANLPLTYYGPSIPLGDGWTYGGLTSPTGTDLLAPPITTPSSLYETTPTSASREPAETSLDSSLSVISRIHTISTESSAVPVSSTSSSPMPPTSSPTTTSVMASSTHTSSSSFSTMTSSPDTILGTPSTIPSPPLPTTSSPIEHNSNLLAALLGALLPLALTILILLVLFCVYQKNRHSRDSRFFGLFSKSKWAPIPPIAVEAQGKTKESGNEPERVKSPDEKSSLLPGWTAQHHRTSSSEDRTNEVAIEVDNDLRDLARTNNTLLQRLNLGILGRLTPSSKSSSGSSGSGISSDSRKASGNTLEKGQGKRFFSPTTAATATAAASLFGLSKKNKRMTSTTLSTSDGYERVLEDDQLFYVTPKNDSSTRTASATGSPTNPTDHSTHTQDQRKLLSAAEIGSTSFSIGIPYTPGTDTQDLSMDLGGGEMGETTARWSEDAERIRFPIPPGLGLYDEGTFGRPARIGGEESWRNSFLSDDTEYYSAASHPSSPHIRSAGIPIPRDADEYRHVSVSAFGSHPSTPTRARLSRFDSDVSLSTQAHTNSSPIRRSSPTKPSGIPERPISAVGDTIRSIRNLFSLTPTASSGGEGSGERDRRRSYIGQPIVDESMKAINRGIGEFGQPLRQGVVIAPTILSTRPSHDSQAASIHLSIPSQYHSQSSHSSGSSAEATRAFHQPALRGKRSKGLLLRASTLEELQRPQLTPIQREDEREEILPPLTPDRNGSRDKGLRSSWLGKWSGSGSELK</sequence>
<feature type="compositionally biased region" description="Low complexity" evidence="1">
    <location>
        <begin position="159"/>
        <end position="169"/>
    </location>
</feature>
<feature type="region of interest" description="Disordered" evidence="1">
    <location>
        <begin position="357"/>
        <end position="396"/>
    </location>
</feature>
<evidence type="ECO:0000256" key="2">
    <source>
        <dbReference type="SAM" id="Phobius"/>
    </source>
</evidence>
<proteinExistence type="predicted"/>
<protein>
    <submittedName>
        <fullName evidence="3">Uncharacterized protein</fullName>
    </submittedName>
</protein>
<dbReference type="Proteomes" id="UP001329825">
    <property type="component" value="Chromosome 3"/>
</dbReference>
<feature type="region of interest" description="Disordered" evidence="1">
    <location>
        <begin position="613"/>
        <end position="646"/>
    </location>
</feature>
<name>A0ABZ1CXA5_9TREE</name>
<keyword evidence="2" id="KW-0472">Membrane</keyword>